<accession>A0A1D8KCX7</accession>
<reference evidence="1 2" key="1">
    <citation type="submission" date="2016-09" db="EMBL/GenBank/DDBJ databases">
        <title>Acidihalobacter prosperus V6 (DSM14174).</title>
        <authorList>
            <person name="Khaleque H.N."/>
            <person name="Ramsay J.P."/>
            <person name="Murphy R.J.T."/>
            <person name="Kaksonen A.H."/>
            <person name="Boxall N.J."/>
            <person name="Watkin E.L.J."/>
        </authorList>
    </citation>
    <scope>NUCLEOTIDE SEQUENCE [LARGE SCALE GENOMIC DNA]</scope>
    <source>
        <strain evidence="1 2">V6</strain>
        <plasmid evidence="2">papv6</plasmid>
    </source>
</reference>
<name>A0A1D8KCX7_9GAMM</name>
<dbReference type="RefSeq" id="WP_070074315.1">
    <property type="nucleotide sequence ID" value="NZ_CP017449.1"/>
</dbReference>
<dbReference type="KEGG" id="aaeo:BJI67_16265"/>
<dbReference type="EMBL" id="CP017449">
    <property type="protein sequence ID" value="AOV18792.1"/>
    <property type="molecule type" value="Genomic_DNA"/>
</dbReference>
<protein>
    <submittedName>
        <fullName evidence="1">Uncharacterized protein</fullName>
    </submittedName>
</protein>
<geneLocation type="plasmid" evidence="2">
    <name>papv6</name>
</geneLocation>
<proteinExistence type="predicted"/>
<dbReference type="Proteomes" id="UP000095342">
    <property type="component" value="Plasmid pAPV6"/>
</dbReference>
<dbReference type="AlphaFoldDB" id="A0A1D8KCX7"/>
<gene>
    <name evidence="1" type="ORF">BJI67_16265</name>
</gene>
<evidence type="ECO:0000313" key="1">
    <source>
        <dbReference type="EMBL" id="AOV18792.1"/>
    </source>
</evidence>
<sequence length="442" mass="47397">MPNVYDAPFYVPPRVASKPPFDLKDGDIILFKDDNWGSEQLKLNIYSASFPEGQDFSFAGTPLQDAATWIAFKLPDGVVCTLTDNILSSRQNPYNFAGAGICVDLIGTGKVDTVDLPAYGANDCLSAGIWRQVDLAEGWIQLFRDVNQEGPLNTIFAAEWPTGPQNESPKDPGLGWNNLSGWFLDGKISSINYPCLTPPQLSVLATEHDGSGSHVSFGATNTFESHEKPATANFTDNGFNDRIHAFKWTLYQPVKANIKSASMPYTVGLPSNQVIEESITGDNGKSTPIGVQLSIAEGQTYTISSSVQLQYSMTMGVTISVTETAGVPGVDSTSGTVTTSFSTTFGETTSKTHTASKSFNLGQTINLSIPGNTQNYKATARVGFADLPLQELTVTGQFYYKQKLPGAVEDKASGLWRLDSPVVINAEGGIGTQLAINVGEVS</sequence>
<keyword evidence="2" id="KW-1185">Reference proteome</keyword>
<dbReference type="Gene3D" id="2.170.15.10">
    <property type="entry name" value="Proaerolysin, chain A, domain 3"/>
    <property type="match status" value="1"/>
</dbReference>
<evidence type="ECO:0000313" key="2">
    <source>
        <dbReference type="Proteomes" id="UP000095342"/>
    </source>
</evidence>
<organism evidence="1 2">
    <name type="scientific">Acidihalobacter aeolianus</name>
    <dbReference type="NCBI Taxonomy" id="2792603"/>
    <lineage>
        <taxon>Bacteria</taxon>
        <taxon>Pseudomonadati</taxon>
        <taxon>Pseudomonadota</taxon>
        <taxon>Gammaproteobacteria</taxon>
        <taxon>Chromatiales</taxon>
        <taxon>Ectothiorhodospiraceae</taxon>
        <taxon>Acidihalobacter</taxon>
    </lineage>
</organism>
<keyword evidence="1" id="KW-0614">Plasmid</keyword>